<accession>A0AAN9FLR3</accession>
<organism evidence="2 3">
    <name type="scientific">Crotalaria pallida</name>
    <name type="common">Smooth rattlebox</name>
    <name type="synonym">Crotalaria striata</name>
    <dbReference type="NCBI Taxonomy" id="3830"/>
    <lineage>
        <taxon>Eukaryota</taxon>
        <taxon>Viridiplantae</taxon>
        <taxon>Streptophyta</taxon>
        <taxon>Embryophyta</taxon>
        <taxon>Tracheophyta</taxon>
        <taxon>Spermatophyta</taxon>
        <taxon>Magnoliopsida</taxon>
        <taxon>eudicotyledons</taxon>
        <taxon>Gunneridae</taxon>
        <taxon>Pentapetalae</taxon>
        <taxon>rosids</taxon>
        <taxon>fabids</taxon>
        <taxon>Fabales</taxon>
        <taxon>Fabaceae</taxon>
        <taxon>Papilionoideae</taxon>
        <taxon>50 kb inversion clade</taxon>
        <taxon>genistoids sensu lato</taxon>
        <taxon>core genistoids</taxon>
        <taxon>Crotalarieae</taxon>
        <taxon>Crotalaria</taxon>
    </lineage>
</organism>
<keyword evidence="3" id="KW-1185">Reference proteome</keyword>
<feature type="transmembrane region" description="Helical" evidence="1">
    <location>
        <begin position="6"/>
        <end position="28"/>
    </location>
</feature>
<dbReference type="Proteomes" id="UP001372338">
    <property type="component" value="Unassembled WGS sequence"/>
</dbReference>
<evidence type="ECO:0000313" key="3">
    <source>
        <dbReference type="Proteomes" id="UP001372338"/>
    </source>
</evidence>
<dbReference type="AlphaFoldDB" id="A0AAN9FLR3"/>
<sequence length="67" mass="7470">MVTEFFLPLLASAVFLFAITRLIVALTFSSFLDTFLSQITGGIHGLNPGFLTSNLKNFVHDHVTYTY</sequence>
<reference evidence="2 3" key="1">
    <citation type="submission" date="2024-01" db="EMBL/GenBank/DDBJ databases">
        <title>The genomes of 5 underutilized Papilionoideae crops provide insights into root nodulation and disease resistanc.</title>
        <authorList>
            <person name="Yuan L."/>
        </authorList>
    </citation>
    <scope>NUCLEOTIDE SEQUENCE [LARGE SCALE GENOMIC DNA]</scope>
    <source>
        <strain evidence="2">ZHUSHIDOU_FW_LH</strain>
        <tissue evidence="2">Leaf</tissue>
    </source>
</reference>
<dbReference type="EMBL" id="JAYWIO010000003">
    <property type="protein sequence ID" value="KAK7274323.1"/>
    <property type="molecule type" value="Genomic_DNA"/>
</dbReference>
<keyword evidence="1" id="KW-0812">Transmembrane</keyword>
<evidence type="ECO:0000256" key="1">
    <source>
        <dbReference type="SAM" id="Phobius"/>
    </source>
</evidence>
<evidence type="ECO:0000313" key="2">
    <source>
        <dbReference type="EMBL" id="KAK7274323.1"/>
    </source>
</evidence>
<gene>
    <name evidence="2" type="ORF">RIF29_15406</name>
</gene>
<protein>
    <submittedName>
        <fullName evidence="2">Uncharacterized protein</fullName>
    </submittedName>
</protein>
<name>A0AAN9FLR3_CROPI</name>
<proteinExistence type="predicted"/>
<keyword evidence="1" id="KW-1133">Transmembrane helix</keyword>
<keyword evidence="1" id="KW-0472">Membrane</keyword>
<comment type="caution">
    <text evidence="2">The sequence shown here is derived from an EMBL/GenBank/DDBJ whole genome shotgun (WGS) entry which is preliminary data.</text>
</comment>